<dbReference type="Gene3D" id="1.10.1670.10">
    <property type="entry name" value="Helix-hairpin-Helix base-excision DNA repair enzymes (C-terminal)"/>
    <property type="match status" value="1"/>
</dbReference>
<dbReference type="AlphaFoldDB" id="A0A1T4NN58"/>
<dbReference type="InterPro" id="IPR015797">
    <property type="entry name" value="NUDIX_hydrolase-like_dom_sf"/>
</dbReference>
<dbReference type="InterPro" id="IPR004036">
    <property type="entry name" value="Endonuclease-III-like_CS2"/>
</dbReference>
<dbReference type="PANTHER" id="PTHR42944">
    <property type="entry name" value="ADENINE DNA GLYCOSYLASE"/>
    <property type="match status" value="1"/>
</dbReference>
<comment type="function">
    <text evidence="2">Adenine glycosylase active on G-A mispairs. MutY also corrects error-prone DNA synthesis past GO lesions which are due to the oxidatively damaged form of guanine: 7,8-dihydro-8-oxoguanine (8-oxo-dGTP).</text>
</comment>
<evidence type="ECO:0000256" key="1">
    <source>
        <dbReference type="ARBA" id="ARBA00000843"/>
    </source>
</evidence>
<reference evidence="17" key="1">
    <citation type="submission" date="2017-02" db="EMBL/GenBank/DDBJ databases">
        <authorList>
            <person name="Varghese N."/>
            <person name="Submissions S."/>
        </authorList>
    </citation>
    <scope>NUCLEOTIDE SEQUENCE [LARGE SCALE GENOMIC DNA]</scope>
    <source>
        <strain evidence="17">ATCC 27094</strain>
    </source>
</reference>
<name>A0A1T4NN58_9HYPH</name>
<keyword evidence="10 14" id="KW-0408">Iron</keyword>
<comment type="similarity">
    <text evidence="3 14">Belongs to the Nth/MutY family.</text>
</comment>
<dbReference type="InterPro" id="IPR023170">
    <property type="entry name" value="HhH_base_excis_C"/>
</dbReference>
<evidence type="ECO:0000256" key="2">
    <source>
        <dbReference type="ARBA" id="ARBA00002933"/>
    </source>
</evidence>
<evidence type="ECO:0000256" key="13">
    <source>
        <dbReference type="ARBA" id="ARBA00023295"/>
    </source>
</evidence>
<evidence type="ECO:0000256" key="3">
    <source>
        <dbReference type="ARBA" id="ARBA00008343"/>
    </source>
</evidence>
<dbReference type="InterPro" id="IPR029119">
    <property type="entry name" value="MutY_C"/>
</dbReference>
<dbReference type="SMART" id="SM00525">
    <property type="entry name" value="FES"/>
    <property type="match status" value="1"/>
</dbReference>
<keyword evidence="7" id="KW-0479">Metal-binding</keyword>
<evidence type="ECO:0000256" key="5">
    <source>
        <dbReference type="ARBA" id="ARBA00022023"/>
    </source>
</evidence>
<dbReference type="GO" id="GO:0034039">
    <property type="term" value="F:8-oxo-7,8-dihydroguanine DNA N-glycosylase activity"/>
    <property type="evidence" value="ECO:0007669"/>
    <property type="project" value="TreeGrafter"/>
</dbReference>
<dbReference type="InterPro" id="IPR003651">
    <property type="entry name" value="Endonuclease3_FeS-loop_motif"/>
</dbReference>
<dbReference type="FunFam" id="1.10.340.30:FF:000002">
    <property type="entry name" value="Adenine DNA glycosylase"/>
    <property type="match status" value="1"/>
</dbReference>
<dbReference type="Gene3D" id="1.10.340.30">
    <property type="entry name" value="Hypothetical protein, domain 2"/>
    <property type="match status" value="1"/>
</dbReference>
<dbReference type="PANTHER" id="PTHR42944:SF1">
    <property type="entry name" value="ADENINE DNA GLYCOSYLASE"/>
    <property type="match status" value="1"/>
</dbReference>
<dbReference type="InterPro" id="IPR044298">
    <property type="entry name" value="MIG/MutY"/>
</dbReference>
<keyword evidence="6" id="KW-0004">4Fe-4S</keyword>
<organism evidence="16 17">
    <name type="scientific">Enhydrobacter aerosaccus</name>
    <dbReference type="NCBI Taxonomy" id="225324"/>
    <lineage>
        <taxon>Bacteria</taxon>
        <taxon>Pseudomonadati</taxon>
        <taxon>Pseudomonadota</taxon>
        <taxon>Alphaproteobacteria</taxon>
        <taxon>Hyphomicrobiales</taxon>
        <taxon>Enhydrobacter</taxon>
    </lineage>
</organism>
<proteinExistence type="inferred from homology"/>
<dbReference type="GO" id="GO:0006298">
    <property type="term" value="P:mismatch repair"/>
    <property type="evidence" value="ECO:0007669"/>
    <property type="project" value="TreeGrafter"/>
</dbReference>
<dbReference type="Pfam" id="PF14815">
    <property type="entry name" value="NUDIX_4"/>
    <property type="match status" value="1"/>
</dbReference>
<dbReference type="Gene3D" id="3.90.79.10">
    <property type="entry name" value="Nucleoside Triphosphate Pyrophosphohydrolase"/>
    <property type="match status" value="1"/>
</dbReference>
<keyword evidence="13 14" id="KW-0326">Glycosidase</keyword>
<evidence type="ECO:0000256" key="6">
    <source>
        <dbReference type="ARBA" id="ARBA00022485"/>
    </source>
</evidence>
<dbReference type="RefSeq" id="WP_218191040.1">
    <property type="nucleotide sequence ID" value="NZ_FUWJ01000002.1"/>
</dbReference>
<dbReference type="GO" id="GO:0032357">
    <property type="term" value="F:oxidized purine DNA binding"/>
    <property type="evidence" value="ECO:0007669"/>
    <property type="project" value="TreeGrafter"/>
</dbReference>
<evidence type="ECO:0000313" key="16">
    <source>
        <dbReference type="EMBL" id="SJZ80517.1"/>
    </source>
</evidence>
<comment type="catalytic activity">
    <reaction evidence="1 14">
        <text>Hydrolyzes free adenine bases from 7,8-dihydro-8-oxoguanine:adenine mismatched double-stranded DNA, leaving an apurinic site.</text>
        <dbReference type="EC" id="3.2.2.31"/>
    </reaction>
</comment>
<comment type="cofactor">
    <cofactor evidence="14">
        <name>[4Fe-4S] cluster</name>
        <dbReference type="ChEBI" id="CHEBI:49883"/>
    </cofactor>
    <text evidence="14">Binds 1 [4Fe-4S] cluster.</text>
</comment>
<dbReference type="Pfam" id="PF00633">
    <property type="entry name" value="HHH"/>
    <property type="match status" value="1"/>
</dbReference>
<dbReference type="GO" id="GO:0051539">
    <property type="term" value="F:4 iron, 4 sulfur cluster binding"/>
    <property type="evidence" value="ECO:0007669"/>
    <property type="project" value="UniProtKB-UniRule"/>
</dbReference>
<evidence type="ECO:0000256" key="9">
    <source>
        <dbReference type="ARBA" id="ARBA00022801"/>
    </source>
</evidence>
<dbReference type="EC" id="3.2.2.31" evidence="4 14"/>
<dbReference type="Proteomes" id="UP000190092">
    <property type="component" value="Unassembled WGS sequence"/>
</dbReference>
<dbReference type="CDD" id="cd03431">
    <property type="entry name" value="NUDIX_DNA_Glycosylase_C-MutY"/>
    <property type="match status" value="1"/>
</dbReference>
<keyword evidence="9" id="KW-0378">Hydrolase</keyword>
<dbReference type="SMART" id="SM00478">
    <property type="entry name" value="ENDO3c"/>
    <property type="match status" value="1"/>
</dbReference>
<evidence type="ECO:0000256" key="4">
    <source>
        <dbReference type="ARBA" id="ARBA00012045"/>
    </source>
</evidence>
<dbReference type="STRING" id="225324.SAMN02745126_02361"/>
<dbReference type="SUPFAM" id="SSF55811">
    <property type="entry name" value="Nudix"/>
    <property type="match status" value="1"/>
</dbReference>
<keyword evidence="8 14" id="KW-0227">DNA damage</keyword>
<accession>A0A1T4NN58</accession>
<dbReference type="Pfam" id="PF00730">
    <property type="entry name" value="HhH-GPD"/>
    <property type="match status" value="1"/>
</dbReference>
<dbReference type="SUPFAM" id="SSF48150">
    <property type="entry name" value="DNA-glycosylase"/>
    <property type="match status" value="1"/>
</dbReference>
<keyword evidence="11" id="KW-0411">Iron-sulfur</keyword>
<evidence type="ECO:0000256" key="11">
    <source>
        <dbReference type="ARBA" id="ARBA00023014"/>
    </source>
</evidence>
<dbReference type="InterPro" id="IPR011257">
    <property type="entry name" value="DNA_glycosylase"/>
</dbReference>
<protein>
    <recommendedName>
        <fullName evidence="5 14">Adenine DNA glycosylase</fullName>
        <ecNumber evidence="4 14">3.2.2.31</ecNumber>
    </recommendedName>
</protein>
<evidence type="ECO:0000256" key="7">
    <source>
        <dbReference type="ARBA" id="ARBA00022723"/>
    </source>
</evidence>
<dbReference type="InterPro" id="IPR003265">
    <property type="entry name" value="HhH-GPD_domain"/>
</dbReference>
<evidence type="ECO:0000256" key="14">
    <source>
        <dbReference type="RuleBase" id="RU365096"/>
    </source>
</evidence>
<evidence type="ECO:0000256" key="12">
    <source>
        <dbReference type="ARBA" id="ARBA00023204"/>
    </source>
</evidence>
<gene>
    <name evidence="16" type="ORF">SAMN02745126_02361</name>
</gene>
<keyword evidence="12" id="KW-0234">DNA repair</keyword>
<dbReference type="InterPro" id="IPR005760">
    <property type="entry name" value="A/G_AdeGlyc_MutY"/>
</dbReference>
<evidence type="ECO:0000259" key="15">
    <source>
        <dbReference type="SMART" id="SM00478"/>
    </source>
</evidence>
<dbReference type="CDD" id="cd00056">
    <property type="entry name" value="ENDO3c"/>
    <property type="match status" value="1"/>
</dbReference>
<dbReference type="GO" id="GO:0006284">
    <property type="term" value="P:base-excision repair"/>
    <property type="evidence" value="ECO:0007669"/>
    <property type="project" value="UniProtKB-UniRule"/>
</dbReference>
<dbReference type="Pfam" id="PF10576">
    <property type="entry name" value="EndIII_4Fe-2S"/>
    <property type="match status" value="1"/>
</dbReference>
<feature type="domain" description="HhH-GPD" evidence="15">
    <location>
        <begin position="45"/>
        <end position="194"/>
    </location>
</feature>
<dbReference type="GO" id="GO:0035485">
    <property type="term" value="F:adenine/guanine mispair binding"/>
    <property type="evidence" value="ECO:0007669"/>
    <property type="project" value="TreeGrafter"/>
</dbReference>
<dbReference type="NCBIfam" id="TIGR01084">
    <property type="entry name" value="mutY"/>
    <property type="match status" value="1"/>
</dbReference>
<keyword evidence="17" id="KW-1185">Reference proteome</keyword>
<dbReference type="GO" id="GO:0046872">
    <property type="term" value="F:metal ion binding"/>
    <property type="evidence" value="ECO:0007669"/>
    <property type="project" value="UniProtKB-UniRule"/>
</dbReference>
<evidence type="ECO:0000256" key="10">
    <source>
        <dbReference type="ARBA" id="ARBA00023004"/>
    </source>
</evidence>
<dbReference type="PROSITE" id="PS01155">
    <property type="entry name" value="ENDONUCLEASE_III_2"/>
    <property type="match status" value="1"/>
</dbReference>
<dbReference type="EMBL" id="FUWJ01000002">
    <property type="protein sequence ID" value="SJZ80517.1"/>
    <property type="molecule type" value="Genomic_DNA"/>
</dbReference>
<evidence type="ECO:0000313" key="17">
    <source>
        <dbReference type="Proteomes" id="UP000190092"/>
    </source>
</evidence>
<sequence length="355" mass="39063">MTMTHAARLPAKLLAWYDRHRRTLPWRAMPGKRTPPYLVWLSEIMLQQTTVATVGDYFHRFVKRWPTVEALAAAPLDDILSAWAGLGYYARARNLHACARTVIERHGGQFPDSEADLLALPGIGRYTAAAIRAIAFDQPASAVDGNVERVIARLYAIETPLPDAKAEIHARAAELVPQQRAGDYAQAMMDLGATVCTPRSPSCVICPLMDGCEARRRGIAEELPRRAPKAEKPTRRGVAFVLSRKDGAVLLRKRPPRGLLGGMDEIPSSDWREGELLMAEALKQAPVPANWKMLDGGVRHTFTHFHLELAVAHAIATTAGLAKLAPGSAWCTIDQLDERALPTVMRKVIAHAMSR</sequence>
<dbReference type="InterPro" id="IPR000445">
    <property type="entry name" value="HhH_motif"/>
</dbReference>
<evidence type="ECO:0000256" key="8">
    <source>
        <dbReference type="ARBA" id="ARBA00022763"/>
    </source>
</evidence>
<dbReference type="GO" id="GO:0000701">
    <property type="term" value="F:purine-specific mismatch base pair DNA N-glycosylase activity"/>
    <property type="evidence" value="ECO:0007669"/>
    <property type="project" value="UniProtKB-EC"/>
</dbReference>